<keyword evidence="5 11" id="KW-0067">ATP-binding</keyword>
<keyword evidence="9 11" id="KW-0413">Isomerase</keyword>
<comment type="cofactor">
    <cofactor evidence="11">
        <name>Mg(2+)</name>
        <dbReference type="ChEBI" id="CHEBI:18420"/>
    </cofactor>
    <cofactor evidence="11">
        <name>Mn(2+)</name>
        <dbReference type="ChEBI" id="CHEBI:29035"/>
    </cofactor>
    <cofactor evidence="11">
        <name>Ca(2+)</name>
        <dbReference type="ChEBI" id="CHEBI:29108"/>
    </cofactor>
    <text evidence="11">Binds two Mg(2+) per subunit. The magnesium ions form salt bridges with both the protein and the DNA. Can also accept other divalent metal cations, such as Mn(2+) or Ca(2+).</text>
</comment>
<evidence type="ECO:0000256" key="10">
    <source>
        <dbReference type="ARBA" id="ARBA00063644"/>
    </source>
</evidence>
<dbReference type="PROSITE" id="PS00177">
    <property type="entry name" value="TOPOISOMERASE_II"/>
    <property type="match status" value="1"/>
</dbReference>
<comment type="function">
    <text evidence="11">A type II topoisomerase that negatively supercoils closed circular double-stranded (ds) DNA in an ATP-dependent manner to modulate DNA topology and maintain chromosomes in an underwound state. Negative supercoiling favors strand separation, and DNA replication, transcription, recombination and repair, all of which involve strand separation. Also able to catalyze the interconversion of other topological isomers of dsDNA rings, including catenanes and knotted rings. Type II topoisomerases break and join 2 DNA strands simultaneously in an ATP-dependent manner.</text>
</comment>
<dbReference type="InterPro" id="IPR013760">
    <property type="entry name" value="Topo_IIA-like_dom_sf"/>
</dbReference>
<dbReference type="NCBIfam" id="NF004189">
    <property type="entry name" value="PRK05644.1"/>
    <property type="match status" value="1"/>
</dbReference>
<evidence type="ECO:0000256" key="7">
    <source>
        <dbReference type="ARBA" id="ARBA00023029"/>
    </source>
</evidence>
<evidence type="ECO:0000256" key="5">
    <source>
        <dbReference type="ARBA" id="ARBA00022840"/>
    </source>
</evidence>
<dbReference type="AlphaFoldDB" id="A0AA96VHU2"/>
<comment type="catalytic activity">
    <reaction evidence="1 11">
        <text>ATP-dependent breakage, passage and rejoining of double-stranded DNA.</text>
        <dbReference type="EC" id="5.6.2.2"/>
    </reaction>
</comment>
<keyword evidence="8" id="KW-0238">DNA-binding</keyword>
<dbReference type="EMBL" id="CP118734">
    <property type="protein sequence ID" value="WNY49721.1"/>
    <property type="molecule type" value="Genomic_DNA"/>
</dbReference>
<dbReference type="CDD" id="cd03366">
    <property type="entry name" value="TOPRIM_TopoIIA_GyrB"/>
    <property type="match status" value="1"/>
</dbReference>
<dbReference type="InterPro" id="IPR002288">
    <property type="entry name" value="DNA_gyrase_B_C"/>
</dbReference>
<dbReference type="InterPro" id="IPR003594">
    <property type="entry name" value="HATPase_dom"/>
</dbReference>
<dbReference type="Pfam" id="PF00986">
    <property type="entry name" value="DNA_gyraseB_C"/>
    <property type="match status" value="1"/>
</dbReference>
<dbReference type="Proteomes" id="UP001301526">
    <property type="component" value="Chromosome"/>
</dbReference>
<dbReference type="PRINTS" id="PR00418">
    <property type="entry name" value="TPI2FAMILY"/>
</dbReference>
<dbReference type="EC" id="5.6.2.2" evidence="11"/>
<organism evidence="13 14">
    <name type="scientific">Streptococcus iners subsp. hyiners</name>
    <dbReference type="NCBI Taxonomy" id="3028083"/>
    <lineage>
        <taxon>Bacteria</taxon>
        <taxon>Bacillati</taxon>
        <taxon>Bacillota</taxon>
        <taxon>Bacilli</taxon>
        <taxon>Lactobacillales</taxon>
        <taxon>Streptococcaceae</taxon>
        <taxon>Streptococcus</taxon>
        <taxon>Streptococcus iners</taxon>
    </lineage>
</organism>
<dbReference type="Gene3D" id="3.30.230.10">
    <property type="match status" value="1"/>
</dbReference>
<keyword evidence="7 11" id="KW-0799">Topoisomerase</keyword>
<dbReference type="GO" id="GO:0046872">
    <property type="term" value="F:metal ion binding"/>
    <property type="evidence" value="ECO:0007669"/>
    <property type="project" value="UniProtKB-KW"/>
</dbReference>
<feature type="domain" description="Toprim" evidence="12">
    <location>
        <begin position="429"/>
        <end position="543"/>
    </location>
</feature>
<dbReference type="FunFam" id="3.30.230.10:FF:000005">
    <property type="entry name" value="DNA gyrase subunit B"/>
    <property type="match status" value="1"/>
</dbReference>
<evidence type="ECO:0000256" key="6">
    <source>
        <dbReference type="ARBA" id="ARBA00022842"/>
    </source>
</evidence>
<dbReference type="InterPro" id="IPR013759">
    <property type="entry name" value="Topo_IIA_B_C"/>
</dbReference>
<evidence type="ECO:0000313" key="14">
    <source>
        <dbReference type="Proteomes" id="UP001301526"/>
    </source>
</evidence>
<feature type="site" description="Interaction with DNA" evidence="11">
    <location>
        <position position="463"/>
    </location>
</feature>
<dbReference type="GO" id="GO:0006265">
    <property type="term" value="P:DNA topological change"/>
    <property type="evidence" value="ECO:0007669"/>
    <property type="project" value="UniProtKB-UniRule"/>
</dbReference>
<dbReference type="HAMAP" id="MF_01898">
    <property type="entry name" value="GyrB"/>
    <property type="match status" value="1"/>
</dbReference>
<keyword evidence="6 11" id="KW-0460">Magnesium</keyword>
<dbReference type="GO" id="GO:0005737">
    <property type="term" value="C:cytoplasm"/>
    <property type="evidence" value="ECO:0007669"/>
    <property type="project" value="UniProtKB-SubCell"/>
</dbReference>
<dbReference type="SMART" id="SM00433">
    <property type="entry name" value="TOP2c"/>
    <property type="match status" value="1"/>
</dbReference>
<dbReference type="Pfam" id="PF02518">
    <property type="entry name" value="HATPase_c"/>
    <property type="match status" value="1"/>
</dbReference>
<evidence type="ECO:0000313" key="13">
    <source>
        <dbReference type="EMBL" id="WNY49721.1"/>
    </source>
</evidence>
<dbReference type="InterPro" id="IPR001241">
    <property type="entry name" value="Topo_IIA"/>
</dbReference>
<feature type="site" description="Interaction with DNA" evidence="11">
    <location>
        <position position="460"/>
    </location>
</feature>
<evidence type="ECO:0000256" key="11">
    <source>
        <dbReference type="HAMAP-Rule" id="MF_01898"/>
    </source>
</evidence>
<dbReference type="InterPro" id="IPR013506">
    <property type="entry name" value="Topo_IIA_bsu_dom2"/>
</dbReference>
<evidence type="ECO:0000256" key="9">
    <source>
        <dbReference type="ARBA" id="ARBA00023235"/>
    </source>
</evidence>
<dbReference type="Gene3D" id="3.30.565.10">
    <property type="entry name" value="Histidine kinase-like ATPase, C-terminal domain"/>
    <property type="match status" value="1"/>
</dbReference>
<dbReference type="GO" id="GO:0003677">
    <property type="term" value="F:DNA binding"/>
    <property type="evidence" value="ECO:0007669"/>
    <property type="project" value="UniProtKB-KW"/>
</dbReference>
<dbReference type="PANTHER" id="PTHR45866">
    <property type="entry name" value="DNA GYRASE/TOPOISOMERASE SUBUNIT B"/>
    <property type="match status" value="1"/>
</dbReference>
<comment type="miscellaneous">
    <text evidence="11">Few gyrases are as efficient as E.coli at forming negative supercoils. Not all organisms have 2 type II topoisomerases; in organisms with a single type II topoisomerase this enzyme also has to decatenate newly replicated chromosomes.</text>
</comment>
<evidence type="ECO:0000256" key="1">
    <source>
        <dbReference type="ARBA" id="ARBA00000185"/>
    </source>
</evidence>
<comment type="similarity">
    <text evidence="2 11">Belongs to the type II topoisomerase GyrB family.</text>
</comment>
<feature type="binding site" evidence="11">
    <location>
        <position position="508"/>
    </location>
    <ligand>
        <name>Mg(2+)</name>
        <dbReference type="ChEBI" id="CHEBI:18420"/>
        <label>1</label>
        <note>catalytic</note>
    </ligand>
</feature>
<name>A0AA96VHU2_9STRE</name>
<dbReference type="SUPFAM" id="SSF56719">
    <property type="entry name" value="Type II DNA topoisomerase"/>
    <property type="match status" value="1"/>
</dbReference>
<dbReference type="CDD" id="cd16928">
    <property type="entry name" value="HATPase_GyrB-like"/>
    <property type="match status" value="1"/>
</dbReference>
<evidence type="ECO:0000256" key="3">
    <source>
        <dbReference type="ARBA" id="ARBA00022723"/>
    </source>
</evidence>
<dbReference type="GO" id="GO:0006261">
    <property type="term" value="P:DNA-templated DNA replication"/>
    <property type="evidence" value="ECO:0007669"/>
    <property type="project" value="UniProtKB-UniRule"/>
</dbReference>
<gene>
    <name evidence="11 13" type="primary">gyrB</name>
    <name evidence="13" type="ORF">PW220_03515</name>
</gene>
<comment type="subunit">
    <text evidence="11">Heterotetramer, composed of two GyrA and two GyrB chains. In the heterotetramer, GyrA contains the active site tyrosine that forms a transient covalent intermediate with DNA, while GyrB binds cofactors and catalyzes ATP hydrolysis.</text>
</comment>
<dbReference type="Pfam" id="PF01751">
    <property type="entry name" value="Toprim"/>
    <property type="match status" value="1"/>
</dbReference>
<dbReference type="FunFam" id="3.30.565.10:FF:000002">
    <property type="entry name" value="DNA gyrase subunit B"/>
    <property type="match status" value="1"/>
</dbReference>
<dbReference type="InterPro" id="IPR018522">
    <property type="entry name" value="TopoIIA_CS"/>
</dbReference>
<dbReference type="PANTHER" id="PTHR45866:SF1">
    <property type="entry name" value="DNA GYRASE SUBUNIT B, MITOCHONDRIAL"/>
    <property type="match status" value="1"/>
</dbReference>
<dbReference type="InterPro" id="IPR011557">
    <property type="entry name" value="GyrB"/>
</dbReference>
<feature type="binding site" evidence="11">
    <location>
        <position position="510"/>
    </location>
    <ligand>
        <name>Mg(2+)</name>
        <dbReference type="ChEBI" id="CHEBI:18420"/>
        <label>2</label>
    </ligand>
</feature>
<dbReference type="SUPFAM" id="SSF54211">
    <property type="entry name" value="Ribosomal protein S5 domain 2-like"/>
    <property type="match status" value="1"/>
</dbReference>
<dbReference type="GO" id="GO:0034335">
    <property type="term" value="F:DNA negative supercoiling activity"/>
    <property type="evidence" value="ECO:0007669"/>
    <property type="project" value="UniProtKB-ARBA"/>
</dbReference>
<evidence type="ECO:0000256" key="4">
    <source>
        <dbReference type="ARBA" id="ARBA00022741"/>
    </source>
</evidence>
<dbReference type="Pfam" id="PF00204">
    <property type="entry name" value="DNA_gyraseB"/>
    <property type="match status" value="1"/>
</dbReference>
<dbReference type="GO" id="GO:0005524">
    <property type="term" value="F:ATP binding"/>
    <property type="evidence" value="ECO:0007669"/>
    <property type="project" value="UniProtKB-UniRule"/>
</dbReference>
<comment type="subcellular location">
    <subcellularLocation>
        <location evidence="11">Cytoplasm</location>
    </subcellularLocation>
</comment>
<dbReference type="GO" id="GO:0005694">
    <property type="term" value="C:chromosome"/>
    <property type="evidence" value="ECO:0007669"/>
    <property type="project" value="InterPro"/>
</dbReference>
<keyword evidence="14" id="KW-1185">Reference proteome</keyword>
<dbReference type="FunFam" id="3.40.50.670:FF:000002">
    <property type="entry name" value="DNA gyrase subunit B"/>
    <property type="match status" value="1"/>
</dbReference>
<dbReference type="InterPro" id="IPR036890">
    <property type="entry name" value="HATPase_C_sf"/>
</dbReference>
<dbReference type="NCBIfam" id="TIGR01059">
    <property type="entry name" value="gyrB"/>
    <property type="match status" value="1"/>
</dbReference>
<feature type="binding site" evidence="11">
    <location>
        <position position="435"/>
    </location>
    <ligand>
        <name>Mg(2+)</name>
        <dbReference type="ChEBI" id="CHEBI:18420"/>
        <label>1</label>
        <note>catalytic</note>
    </ligand>
</feature>
<dbReference type="SUPFAM" id="SSF55874">
    <property type="entry name" value="ATPase domain of HSP90 chaperone/DNA topoisomerase II/histidine kinase"/>
    <property type="match status" value="1"/>
</dbReference>
<dbReference type="RefSeq" id="WP_248054565.1">
    <property type="nucleotide sequence ID" value="NZ_CP118734.1"/>
</dbReference>
<sequence length="650" mass="72563">MTEEIKDLQEKAQEYDASQIQVLEGLEAVRMRPGMYIGTTSKEGLHHLVWEIVDNSIDEALAGFASKIEVYIEPDNSITVVDNGRGIPVDIQEKTGRPAVETVFTVLHAGGKFGGGGYKVSGGLHGVGSSVVNALSTQLDVHVYKNGQVYFQEYRRGEVVADLKVVGETDRTGTTVHFTPDPEIFTETTEFEFAKLNKRIQELAFLNRGLNLSITDKREGMEQTKEYHYEGGIASYVEYLNENKDVIFETPIYTEGEMDDITVEVAMQYTTSYHENVVSFANNIHTHEGGTHEQGFRTALTRVINDYAKKNKILKENDDNLTGEDVREGLTAVISVKHPGPQFEGQTKTKLGNSEVVKITNRLFSDAFSEFLLEHPQIARRIVDKGIVAAKARIAAKRAREVTRKKSGLEISNLPGKLADCSSNDATKTELFIVEGDSAGGSAKSGRDREFQAILPIRGKILNVEKASMDKILANEEIRSLFTAMGTGFGADFDVEKARYQKLVIMTDADVDGAHIRTLLLTLFYRYMRPIVEAGYVYIAQPPIYGVKVGSEIKEYIQPGANQEQELQEALERHSTGRSKPTIQRYKGLGEMDDHQLWETTMNPENRLMARVSVDDAAEADKIFDMLMGDKVEPRREFIEENAVYSTLDI</sequence>
<dbReference type="InterPro" id="IPR000565">
    <property type="entry name" value="Topo_IIA_B"/>
</dbReference>
<comment type="subunit">
    <text evidence="10">Heterotetramer composed of ParC and ParE.</text>
</comment>
<evidence type="ECO:0000256" key="2">
    <source>
        <dbReference type="ARBA" id="ARBA00010708"/>
    </source>
</evidence>
<keyword evidence="3 11" id="KW-0479">Metal-binding</keyword>
<reference evidence="13 14" key="1">
    <citation type="submission" date="2023-02" db="EMBL/GenBank/DDBJ databases">
        <title>Streptococcus sp. Genome Sequencing and Assembly.</title>
        <authorList>
            <person name="Shore S.M."/>
            <person name="Nicholson T.L."/>
        </authorList>
    </citation>
    <scope>NUCLEOTIDE SEQUENCE [LARGE SCALE GENOMIC DNA]</scope>
    <source>
        <strain evidence="13 14">29892</strain>
    </source>
</reference>
<evidence type="ECO:0000259" key="12">
    <source>
        <dbReference type="PROSITE" id="PS50880"/>
    </source>
</evidence>
<dbReference type="InterPro" id="IPR006171">
    <property type="entry name" value="TOPRIM_dom"/>
</dbReference>
<feature type="binding site" evidence="11">
    <location>
        <position position="508"/>
    </location>
    <ligand>
        <name>Mg(2+)</name>
        <dbReference type="ChEBI" id="CHEBI:18420"/>
        <label>2</label>
    </ligand>
</feature>
<dbReference type="InterPro" id="IPR014721">
    <property type="entry name" value="Ribsml_uS5_D2-typ_fold_subgr"/>
</dbReference>
<accession>A0AA96VHU2</accession>
<keyword evidence="4 11" id="KW-0547">Nucleotide-binding</keyword>
<protein>
    <recommendedName>
        <fullName evidence="11">DNA gyrase subunit B</fullName>
        <ecNumber evidence="11">5.6.2.2</ecNumber>
    </recommendedName>
</protein>
<dbReference type="InterPro" id="IPR020568">
    <property type="entry name" value="Ribosomal_Su5_D2-typ_SF"/>
</dbReference>
<dbReference type="InterPro" id="IPR034160">
    <property type="entry name" value="TOPRIM_GyrB"/>
</dbReference>
<dbReference type="PRINTS" id="PR01159">
    <property type="entry name" value="DNAGYRASEB"/>
</dbReference>
<dbReference type="Gene3D" id="3.40.50.670">
    <property type="match status" value="1"/>
</dbReference>
<keyword evidence="11" id="KW-0963">Cytoplasm</keyword>
<dbReference type="PROSITE" id="PS50880">
    <property type="entry name" value="TOPRIM"/>
    <property type="match status" value="1"/>
</dbReference>
<dbReference type="SMART" id="SM00387">
    <property type="entry name" value="HATPase_c"/>
    <property type="match status" value="1"/>
</dbReference>
<dbReference type="NCBIfam" id="NF011501">
    <property type="entry name" value="PRK14939.1"/>
    <property type="match status" value="1"/>
</dbReference>
<evidence type="ECO:0000256" key="8">
    <source>
        <dbReference type="ARBA" id="ARBA00023125"/>
    </source>
</evidence>
<proteinExistence type="inferred from homology"/>
<dbReference type="CDD" id="cd00822">
    <property type="entry name" value="TopoII_Trans_DNA_gyrase"/>
    <property type="match status" value="1"/>
</dbReference>